<evidence type="ECO:0000256" key="2">
    <source>
        <dbReference type="ARBA" id="ARBA00022741"/>
    </source>
</evidence>
<keyword evidence="2 6" id="KW-0547">Nucleotide-binding</keyword>
<dbReference type="STRING" id="1798542.A3F54_01395"/>
<dbReference type="NCBIfam" id="TIGR00904">
    <property type="entry name" value="mreB"/>
    <property type="match status" value="1"/>
</dbReference>
<evidence type="ECO:0000256" key="4">
    <source>
        <dbReference type="ARBA" id="ARBA00022960"/>
    </source>
</evidence>
<sequence length="341" mass="36002">MFNLIKKIGIDLGTANTLVYIPKRGIVINEPSVVAISITDKKVLAVGNEAKEMLGRTPDSIVASRPLKDGVIADYKTTESMLRYFINKAIGGVRIVRPEVMVAVPAGITSTERKAVIDAAVQAGAKATYIIKEPMAAAIGANIPIGSASGHMVIDIGGGTSEIAVISLGGIVASTSVRVGGNKFDVAISEYIRKKYGLSIGERTAEHIKIEIGSALPLKEMGAMDVRGRDVVSGLPRTITLTSHDVTDAIQDELNAIIQAVKSVLQETPPELAADVMDKGMVITGGSGQLRNLDQLLSRATDVPAYVAEDPMLCVVKGTGIALENLESYKRSIVATRLTAR</sequence>
<dbReference type="GO" id="GO:0000902">
    <property type="term" value="P:cell morphogenesis"/>
    <property type="evidence" value="ECO:0007669"/>
    <property type="project" value="InterPro"/>
</dbReference>
<dbReference type="AlphaFoldDB" id="A0A1G2AXS3"/>
<dbReference type="EMBL" id="MHKD01000042">
    <property type="protein sequence ID" value="OGY81698.1"/>
    <property type="molecule type" value="Genomic_DNA"/>
</dbReference>
<dbReference type="CDD" id="cd10225">
    <property type="entry name" value="ASKHA_NBD_MreB-like"/>
    <property type="match status" value="1"/>
</dbReference>
<dbReference type="GO" id="GO:0005524">
    <property type="term" value="F:ATP binding"/>
    <property type="evidence" value="ECO:0007669"/>
    <property type="project" value="UniProtKB-KW"/>
</dbReference>
<comment type="caution">
    <text evidence="6">Lacks conserved residue(s) required for the propagation of feature annotation.</text>
</comment>
<comment type="subcellular location">
    <subcellularLocation>
        <location evidence="6">Cytoplasm</location>
    </subcellularLocation>
    <text evidence="6">Membrane-associated.</text>
</comment>
<dbReference type="Pfam" id="PF06723">
    <property type="entry name" value="MreB_Mbl"/>
    <property type="match status" value="1"/>
</dbReference>
<dbReference type="PANTHER" id="PTHR42749">
    <property type="entry name" value="CELL SHAPE-DETERMINING PROTEIN MREB"/>
    <property type="match status" value="1"/>
</dbReference>
<name>A0A1G2AXS3_9BACT</name>
<comment type="similarity">
    <text evidence="5 6">Belongs to the FtsA/MreB family.</text>
</comment>
<protein>
    <recommendedName>
        <fullName evidence="6">Cell shape-determining protein MreB</fullName>
    </recommendedName>
</protein>
<reference evidence="7 8" key="1">
    <citation type="journal article" date="2016" name="Nat. Commun.">
        <title>Thousands of microbial genomes shed light on interconnected biogeochemical processes in an aquifer system.</title>
        <authorList>
            <person name="Anantharaman K."/>
            <person name="Brown C.T."/>
            <person name="Hug L.A."/>
            <person name="Sharon I."/>
            <person name="Castelle C.J."/>
            <person name="Probst A.J."/>
            <person name="Thomas B.C."/>
            <person name="Singh A."/>
            <person name="Wilkins M.J."/>
            <person name="Karaoz U."/>
            <person name="Brodie E.L."/>
            <person name="Williams K.H."/>
            <person name="Hubbard S.S."/>
            <person name="Banfield J.F."/>
        </authorList>
    </citation>
    <scope>NUCLEOTIDE SEQUENCE [LARGE SCALE GENOMIC DNA]</scope>
</reference>
<dbReference type="Proteomes" id="UP000176952">
    <property type="component" value="Unassembled WGS sequence"/>
</dbReference>
<evidence type="ECO:0000256" key="5">
    <source>
        <dbReference type="ARBA" id="ARBA00023458"/>
    </source>
</evidence>
<feature type="binding site" evidence="6">
    <location>
        <begin position="14"/>
        <end position="16"/>
    </location>
    <ligand>
        <name>ATP</name>
        <dbReference type="ChEBI" id="CHEBI:30616"/>
    </ligand>
</feature>
<dbReference type="SUPFAM" id="SSF53067">
    <property type="entry name" value="Actin-like ATPase domain"/>
    <property type="match status" value="2"/>
</dbReference>
<accession>A0A1G2AXS3</accession>
<dbReference type="InterPro" id="IPR004753">
    <property type="entry name" value="MreB"/>
</dbReference>
<feature type="binding site" evidence="6">
    <location>
        <begin position="206"/>
        <end position="209"/>
    </location>
    <ligand>
        <name>ATP</name>
        <dbReference type="ChEBI" id="CHEBI:30616"/>
    </ligand>
</feature>
<proteinExistence type="inferred from homology"/>
<keyword evidence="3 6" id="KW-0067">ATP-binding</keyword>
<dbReference type="InterPro" id="IPR043129">
    <property type="entry name" value="ATPase_NBD"/>
</dbReference>
<dbReference type="Gene3D" id="3.30.420.40">
    <property type="match status" value="2"/>
</dbReference>
<keyword evidence="4 6" id="KW-0133">Cell shape</keyword>
<dbReference type="PRINTS" id="PR01652">
    <property type="entry name" value="SHAPEPROTEIN"/>
</dbReference>
<evidence type="ECO:0000256" key="3">
    <source>
        <dbReference type="ARBA" id="ARBA00022840"/>
    </source>
</evidence>
<evidence type="ECO:0000313" key="7">
    <source>
        <dbReference type="EMBL" id="OGY81698.1"/>
    </source>
</evidence>
<feature type="binding site" evidence="6">
    <location>
        <begin position="158"/>
        <end position="160"/>
    </location>
    <ligand>
        <name>ATP</name>
        <dbReference type="ChEBI" id="CHEBI:30616"/>
    </ligand>
</feature>
<dbReference type="NCBIfam" id="NF010539">
    <property type="entry name" value="PRK13927.1"/>
    <property type="match status" value="1"/>
</dbReference>
<dbReference type="PANTHER" id="PTHR42749:SF1">
    <property type="entry name" value="CELL SHAPE-DETERMINING PROTEIN MREB"/>
    <property type="match status" value="1"/>
</dbReference>
<evidence type="ECO:0000256" key="6">
    <source>
        <dbReference type="HAMAP-Rule" id="MF_02207"/>
    </source>
</evidence>
<dbReference type="GO" id="GO:0008360">
    <property type="term" value="P:regulation of cell shape"/>
    <property type="evidence" value="ECO:0007669"/>
    <property type="project" value="UniProtKB-UniRule"/>
</dbReference>
<comment type="subunit">
    <text evidence="6">Forms polymers.</text>
</comment>
<evidence type="ECO:0000256" key="1">
    <source>
        <dbReference type="ARBA" id="ARBA00022490"/>
    </source>
</evidence>
<comment type="function">
    <text evidence="6">Forms membrane-associated dynamic filaments that are essential for cell shape determination. Acts by regulating cell wall synthesis and cell elongation, and thus cell shape. A feedback loop between cell geometry and MreB localization may maintain elongated cell shape by targeting cell wall growth to regions of negative cell wall curvature.</text>
</comment>
<comment type="caution">
    <text evidence="7">The sequence shown here is derived from an EMBL/GenBank/DDBJ whole genome shotgun (WGS) entry which is preliminary data.</text>
</comment>
<organism evidence="7 8">
    <name type="scientific">Candidatus Kerfeldbacteria bacterium RIFCSPHIGHO2_12_FULL_48_17</name>
    <dbReference type="NCBI Taxonomy" id="1798542"/>
    <lineage>
        <taxon>Bacteria</taxon>
        <taxon>Candidatus Kerfeldiibacteriota</taxon>
    </lineage>
</organism>
<gene>
    <name evidence="6" type="primary">mreB</name>
    <name evidence="7" type="ORF">A3F54_01395</name>
</gene>
<dbReference type="InterPro" id="IPR056546">
    <property type="entry name" value="MreB_MamK-like"/>
</dbReference>
<keyword evidence="1 6" id="KW-0963">Cytoplasm</keyword>
<evidence type="ECO:0000313" key="8">
    <source>
        <dbReference type="Proteomes" id="UP000176952"/>
    </source>
</evidence>
<dbReference type="GO" id="GO:0005737">
    <property type="term" value="C:cytoplasm"/>
    <property type="evidence" value="ECO:0007669"/>
    <property type="project" value="UniProtKB-SubCell"/>
</dbReference>
<dbReference type="HAMAP" id="MF_02207">
    <property type="entry name" value="MreB"/>
    <property type="match status" value="1"/>
</dbReference>